<evidence type="ECO:0000256" key="2">
    <source>
        <dbReference type="ARBA" id="ARBA00004123"/>
    </source>
</evidence>
<comment type="subcellular location">
    <subcellularLocation>
        <location evidence="3">Cell membrane</location>
        <topology evidence="3">Lipid-anchor</topology>
        <topology evidence="3">GPI-anchor</topology>
    </subcellularLocation>
    <subcellularLocation>
        <location evidence="2">Nucleus</location>
    </subcellularLocation>
</comment>
<dbReference type="InterPro" id="IPR056900">
    <property type="entry name" value="COB_C"/>
</dbReference>
<evidence type="ECO:0000256" key="4">
    <source>
        <dbReference type="ARBA" id="ARBA00005507"/>
    </source>
</evidence>
<gene>
    <name evidence="20" type="ORF">KY290_002839</name>
</gene>
<feature type="domain" description="FCP1 homology" evidence="19">
    <location>
        <begin position="144"/>
        <end position="305"/>
    </location>
</feature>
<proteinExistence type="inferred from homology"/>
<keyword evidence="17" id="KW-0812">Transmembrane</keyword>
<evidence type="ECO:0000256" key="8">
    <source>
        <dbReference type="ARBA" id="ARBA00022729"/>
    </source>
</evidence>
<feature type="domain" description="Ubiquitin-like" evidence="18">
    <location>
        <begin position="17"/>
        <end position="88"/>
    </location>
</feature>
<dbReference type="EMBL" id="JAIVGD010000001">
    <property type="protein sequence ID" value="KAH0783241.1"/>
    <property type="molecule type" value="Genomic_DNA"/>
</dbReference>
<keyword evidence="10" id="KW-0904">Protein phosphatase</keyword>
<keyword evidence="8" id="KW-0732">Signal</keyword>
<keyword evidence="11" id="KW-0325">Glycoprotein</keyword>
<dbReference type="Proteomes" id="UP000826656">
    <property type="component" value="Unassembled WGS sequence"/>
</dbReference>
<dbReference type="NCBIfam" id="TIGR02245">
    <property type="entry name" value="HAD_IIID1"/>
    <property type="match status" value="1"/>
</dbReference>
<accession>A0ABQ7WSI7</accession>
<dbReference type="InterPro" id="IPR004274">
    <property type="entry name" value="FCP1_dom"/>
</dbReference>
<dbReference type="SMART" id="SM00213">
    <property type="entry name" value="UBQ"/>
    <property type="match status" value="1"/>
</dbReference>
<evidence type="ECO:0000256" key="16">
    <source>
        <dbReference type="ARBA" id="ARBA00048336"/>
    </source>
</evidence>
<name>A0ABQ7WSI7_SOLTU</name>
<evidence type="ECO:0000256" key="3">
    <source>
        <dbReference type="ARBA" id="ARBA00004609"/>
    </source>
</evidence>
<keyword evidence="13" id="KW-0449">Lipoprotein</keyword>
<dbReference type="InterPro" id="IPR036412">
    <property type="entry name" value="HAD-like_sf"/>
</dbReference>
<dbReference type="InterPro" id="IPR029071">
    <property type="entry name" value="Ubiquitin-like_domsf"/>
</dbReference>
<evidence type="ECO:0000313" key="21">
    <source>
        <dbReference type="Proteomes" id="UP000826656"/>
    </source>
</evidence>
<evidence type="ECO:0000256" key="7">
    <source>
        <dbReference type="ARBA" id="ARBA00022723"/>
    </source>
</evidence>
<dbReference type="InterPro" id="IPR000626">
    <property type="entry name" value="Ubiquitin-like_dom"/>
</dbReference>
<keyword evidence="7" id="KW-0479">Metal-binding</keyword>
<dbReference type="Pfam" id="PF04833">
    <property type="entry name" value="COBRA"/>
    <property type="match status" value="1"/>
</dbReference>
<dbReference type="PROSITE" id="PS50969">
    <property type="entry name" value="FCP1"/>
    <property type="match status" value="1"/>
</dbReference>
<dbReference type="SUPFAM" id="SSF54236">
    <property type="entry name" value="Ubiquitin-like"/>
    <property type="match status" value="1"/>
</dbReference>
<dbReference type="InterPro" id="IPR011943">
    <property type="entry name" value="HAD-SF_hydro_IIID"/>
</dbReference>
<dbReference type="PANTHER" id="PTHR31673">
    <property type="entry name" value="PROTEIN COBRA"/>
    <property type="match status" value="1"/>
</dbReference>
<evidence type="ECO:0000256" key="10">
    <source>
        <dbReference type="ARBA" id="ARBA00022912"/>
    </source>
</evidence>
<evidence type="ECO:0000256" key="1">
    <source>
        <dbReference type="ARBA" id="ARBA00001946"/>
    </source>
</evidence>
<dbReference type="PANTHER" id="PTHR31673:SF30">
    <property type="entry name" value="COBRA-LIKE PROTEIN 6"/>
    <property type="match status" value="1"/>
</dbReference>
<keyword evidence="12" id="KW-0539">Nucleus</keyword>
<dbReference type="Pfam" id="PF03031">
    <property type="entry name" value="NIF"/>
    <property type="match status" value="1"/>
</dbReference>
<keyword evidence="9" id="KW-0460">Magnesium</keyword>
<evidence type="ECO:0000259" key="18">
    <source>
        <dbReference type="PROSITE" id="PS50053"/>
    </source>
</evidence>
<reference evidence="20 21" key="1">
    <citation type="journal article" date="2021" name="bioRxiv">
        <title>Chromosome-scale and haplotype-resolved genome assembly of a tetraploid potato cultivar.</title>
        <authorList>
            <person name="Sun H."/>
            <person name="Jiao W.-B."/>
            <person name="Krause K."/>
            <person name="Campoy J.A."/>
            <person name="Goel M."/>
            <person name="Folz-Donahue K."/>
            <person name="Kukat C."/>
            <person name="Huettel B."/>
            <person name="Schneeberger K."/>
        </authorList>
    </citation>
    <scope>NUCLEOTIDE SEQUENCE [LARGE SCALE GENOMIC DNA]</scope>
    <source>
        <strain evidence="20">SolTubOtavaFocal</strain>
        <tissue evidence="20">Leaves</tissue>
    </source>
</reference>
<dbReference type="Gene3D" id="3.40.50.1000">
    <property type="entry name" value="HAD superfamily/HAD-like"/>
    <property type="match status" value="1"/>
</dbReference>
<evidence type="ECO:0000256" key="5">
    <source>
        <dbReference type="ARBA" id="ARBA00013081"/>
    </source>
</evidence>
<evidence type="ECO:0000256" key="12">
    <source>
        <dbReference type="ARBA" id="ARBA00023242"/>
    </source>
</evidence>
<evidence type="ECO:0000256" key="17">
    <source>
        <dbReference type="SAM" id="Phobius"/>
    </source>
</evidence>
<keyword evidence="17" id="KW-1133">Transmembrane helix</keyword>
<sequence>MASESSSAVSPMTVEELTLAVKWSGKEHTVRVCGDDTVGELKRRICEVTNVLPKRQKLLYPKVGAKLADDSLLLSQIPLKSSFKMTMIGTVEDDIIVDQVESPDIIDDFEIEQDEAVDIKDKEINKEKLRRRIAQHKIVLRNPCREGKKLLVLDIDYTLFDHRSTAENPLELMRPYLHEFLSAAYAAYDIMIWSATSMKWVEVKMKQLGVLDNPNYKITAMLDHMAMITVQSDHYGVFDCKPLGLIWAHFPEFYSPKNTIMFDDLRRNFVMNPQNGLPIKPFRKAHANRSSDDELMKLTQYLFAISDLDDLSVLDHKKWESFDGVNGYDPMDPMGNITIRWDVTTSTEVNHQIRVSIFNYQLFRHVEQPGWKLSWDWHGKEVIWQMWGAETTEQGDCSAIKGDTPPHCCLKEPVILDLLPGAPYNKQVANCCKGGVLTSLTQDPEKYVSSFEMSIGSALNDGSGPRMPENFTLGIPGYTCGVAVKIPPTKFHEDQGRRQTQAVATWDVICSYSQFRASSSPACCVSLSAFYSETIVPCSVCSCGCQGQRGAAQCVKRGEVPPVLQLGHNEPPTPILECTRHMCPIQVHWHVKQSYREYWRVKMTIRNLNLVRNYSQWNLVVLHPNLRSITQVFSFDYMPLDQYGDINDTGMFYGIKYYNDMLLQAGRSGVVQSELLLHKDAGIFTFNEGWMFPRKISFNGYECVLPSPDKYPMLPNISQFLAPSILTIIVFSFCLMLTIF</sequence>
<evidence type="ECO:0000313" key="20">
    <source>
        <dbReference type="EMBL" id="KAH0783241.1"/>
    </source>
</evidence>
<organism evidence="20 21">
    <name type="scientific">Solanum tuberosum</name>
    <name type="common">Potato</name>
    <dbReference type="NCBI Taxonomy" id="4113"/>
    <lineage>
        <taxon>Eukaryota</taxon>
        <taxon>Viridiplantae</taxon>
        <taxon>Streptophyta</taxon>
        <taxon>Embryophyta</taxon>
        <taxon>Tracheophyta</taxon>
        <taxon>Spermatophyta</taxon>
        <taxon>Magnoliopsida</taxon>
        <taxon>eudicotyledons</taxon>
        <taxon>Gunneridae</taxon>
        <taxon>Pentapetalae</taxon>
        <taxon>asterids</taxon>
        <taxon>lamiids</taxon>
        <taxon>Solanales</taxon>
        <taxon>Solanaceae</taxon>
        <taxon>Solanoideae</taxon>
        <taxon>Solaneae</taxon>
        <taxon>Solanum</taxon>
    </lineage>
</organism>
<dbReference type="SUPFAM" id="SSF56784">
    <property type="entry name" value="HAD-like"/>
    <property type="match status" value="1"/>
</dbReference>
<keyword evidence="10" id="KW-0378">Hydrolase</keyword>
<dbReference type="SMART" id="SM00577">
    <property type="entry name" value="CPDc"/>
    <property type="match status" value="1"/>
</dbReference>
<keyword evidence="21" id="KW-1185">Reference proteome</keyword>
<dbReference type="InterPro" id="IPR006918">
    <property type="entry name" value="COBRA_pln"/>
</dbReference>
<evidence type="ECO:0000256" key="13">
    <source>
        <dbReference type="ARBA" id="ARBA00023288"/>
    </source>
</evidence>
<comment type="cofactor">
    <cofactor evidence="1">
        <name>Mg(2+)</name>
        <dbReference type="ChEBI" id="CHEBI:18420"/>
    </cofactor>
</comment>
<evidence type="ECO:0000256" key="14">
    <source>
        <dbReference type="ARBA" id="ARBA00032039"/>
    </source>
</evidence>
<evidence type="ECO:0000256" key="9">
    <source>
        <dbReference type="ARBA" id="ARBA00022842"/>
    </source>
</evidence>
<comment type="caution">
    <text evidence="20">The sequence shown here is derived from an EMBL/GenBank/DDBJ whole genome shotgun (WGS) entry which is preliminary data.</text>
</comment>
<dbReference type="Pfam" id="PF00240">
    <property type="entry name" value="ubiquitin"/>
    <property type="match status" value="1"/>
</dbReference>
<dbReference type="Gene3D" id="3.10.20.90">
    <property type="entry name" value="Phosphatidylinositol 3-kinase Catalytic Subunit, Chain A, domain 1"/>
    <property type="match status" value="1"/>
</dbReference>
<evidence type="ECO:0000256" key="6">
    <source>
        <dbReference type="ARBA" id="ARBA00022622"/>
    </source>
</evidence>
<keyword evidence="17" id="KW-0472">Membrane</keyword>
<comment type="catalytic activity">
    <reaction evidence="15">
        <text>O-phospho-L-seryl-[protein] + H2O = L-seryl-[protein] + phosphate</text>
        <dbReference type="Rhea" id="RHEA:20629"/>
        <dbReference type="Rhea" id="RHEA-COMP:9863"/>
        <dbReference type="Rhea" id="RHEA-COMP:11604"/>
        <dbReference type="ChEBI" id="CHEBI:15377"/>
        <dbReference type="ChEBI" id="CHEBI:29999"/>
        <dbReference type="ChEBI" id="CHEBI:43474"/>
        <dbReference type="ChEBI" id="CHEBI:83421"/>
        <dbReference type="EC" id="3.1.3.16"/>
    </reaction>
</comment>
<keyword evidence="6" id="KW-0336">GPI-anchor</keyword>
<dbReference type="InterPro" id="IPR023214">
    <property type="entry name" value="HAD_sf"/>
</dbReference>
<comment type="catalytic activity">
    <reaction evidence="16">
        <text>O-phospho-L-threonyl-[protein] + H2O = L-threonyl-[protein] + phosphate</text>
        <dbReference type="Rhea" id="RHEA:47004"/>
        <dbReference type="Rhea" id="RHEA-COMP:11060"/>
        <dbReference type="Rhea" id="RHEA-COMP:11605"/>
        <dbReference type="ChEBI" id="CHEBI:15377"/>
        <dbReference type="ChEBI" id="CHEBI:30013"/>
        <dbReference type="ChEBI" id="CHEBI:43474"/>
        <dbReference type="ChEBI" id="CHEBI:61977"/>
        <dbReference type="EC" id="3.1.3.16"/>
    </reaction>
</comment>
<evidence type="ECO:0000259" key="19">
    <source>
        <dbReference type="PROSITE" id="PS50969"/>
    </source>
</evidence>
<feature type="transmembrane region" description="Helical" evidence="17">
    <location>
        <begin position="720"/>
        <end position="739"/>
    </location>
</feature>
<dbReference type="EC" id="3.1.3.16" evidence="5"/>
<dbReference type="PROSITE" id="PS50053">
    <property type="entry name" value="UBIQUITIN_2"/>
    <property type="match status" value="1"/>
</dbReference>
<comment type="similarity">
    <text evidence="4">Belongs to the COBRA family.</text>
</comment>
<evidence type="ECO:0000256" key="15">
    <source>
        <dbReference type="ARBA" id="ARBA00047761"/>
    </source>
</evidence>
<dbReference type="CDD" id="cd01813">
    <property type="entry name" value="Ubl_UBLCP1"/>
    <property type="match status" value="1"/>
</dbReference>
<dbReference type="Pfam" id="PF25079">
    <property type="entry name" value="COB_C"/>
    <property type="match status" value="1"/>
</dbReference>
<protein>
    <recommendedName>
        <fullName evidence="5">protein-serine/threonine phosphatase</fullName>
        <ecNumber evidence="5">3.1.3.16</ecNumber>
    </recommendedName>
    <alternativeName>
        <fullName evidence="14">Nuclear proteasome inhibitor UBLCP1</fullName>
    </alternativeName>
</protein>
<evidence type="ECO:0000256" key="11">
    <source>
        <dbReference type="ARBA" id="ARBA00023180"/>
    </source>
</evidence>